<evidence type="ECO:0000313" key="6">
    <source>
        <dbReference type="EMBL" id="CDO53756.1"/>
    </source>
</evidence>
<dbReference type="Pfam" id="PF11715">
    <property type="entry name" value="Beta-prop_Nup120_160"/>
    <property type="match status" value="1"/>
</dbReference>
<dbReference type="STRING" id="1173061.A0A0J9X8J9"/>
<keyword evidence="2" id="KW-0813">Transport</keyword>
<evidence type="ECO:0000313" key="7">
    <source>
        <dbReference type="Proteomes" id="UP000242525"/>
    </source>
</evidence>
<feature type="domain" description="Nucleoporin Nup120/160 beta-propeller" evidence="4">
    <location>
        <begin position="80"/>
        <end position="577"/>
    </location>
</feature>
<gene>
    <name evidence="6" type="ORF">BN980_GECA05s06687g</name>
</gene>
<protein>
    <submittedName>
        <fullName evidence="6">Similar to Saccharomyces cerevisiae YKL057C NUP120 Subunit of the Nup84p subcomplex of the nuclear pore complex (NPC)</fullName>
    </submittedName>
</protein>
<reference evidence="6" key="1">
    <citation type="submission" date="2014-03" db="EMBL/GenBank/DDBJ databases">
        <authorList>
            <person name="Casaregola S."/>
        </authorList>
    </citation>
    <scope>NUCLEOTIDE SEQUENCE [LARGE SCALE GENOMIC DNA]</scope>
    <source>
        <strain evidence="6">CLIB 918</strain>
    </source>
</reference>
<dbReference type="GO" id="GO:0017056">
    <property type="term" value="F:structural constituent of nuclear pore"/>
    <property type="evidence" value="ECO:0007669"/>
    <property type="project" value="TreeGrafter"/>
</dbReference>
<comment type="caution">
    <text evidence="6">The sequence shown here is derived from an EMBL/GenBank/DDBJ whole genome shotgun (WGS) entry which is preliminary data.</text>
</comment>
<evidence type="ECO:0000256" key="3">
    <source>
        <dbReference type="ARBA" id="ARBA00023242"/>
    </source>
</evidence>
<dbReference type="PANTHER" id="PTHR21286">
    <property type="entry name" value="NUCLEAR PORE COMPLEX PROTEIN NUP160"/>
    <property type="match status" value="1"/>
</dbReference>
<dbReference type="InterPro" id="IPR059141">
    <property type="entry name" value="Beta-prop_Nup120_160"/>
</dbReference>
<keyword evidence="7" id="KW-1185">Reference proteome</keyword>
<dbReference type="Proteomes" id="UP000242525">
    <property type="component" value="Unassembled WGS sequence"/>
</dbReference>
<evidence type="ECO:0000256" key="2">
    <source>
        <dbReference type="ARBA" id="ARBA00022448"/>
    </source>
</evidence>
<evidence type="ECO:0000256" key="1">
    <source>
        <dbReference type="ARBA" id="ARBA00004123"/>
    </source>
</evidence>
<name>A0A0J9X8J9_GEOCN</name>
<dbReference type="AlphaFoldDB" id="A0A0J9X8J9"/>
<feature type="domain" description="Nucleoporin nup120-like HEAT repeat" evidence="5">
    <location>
        <begin position="847"/>
        <end position="1003"/>
    </location>
</feature>
<dbReference type="PANTHER" id="PTHR21286:SF0">
    <property type="entry name" value="NUCLEAR PORE COMPLEX PROTEIN NUP160"/>
    <property type="match status" value="1"/>
</dbReference>
<accession>A0A0J9X8J9</accession>
<dbReference type="GO" id="GO:0005643">
    <property type="term" value="C:nuclear pore"/>
    <property type="evidence" value="ECO:0007669"/>
    <property type="project" value="TreeGrafter"/>
</dbReference>
<dbReference type="OrthoDB" id="67716at2759"/>
<dbReference type="InterPro" id="IPR021717">
    <property type="entry name" value="Nucleoporin_Nup160"/>
</dbReference>
<comment type="subcellular location">
    <subcellularLocation>
        <location evidence="1">Nucleus</location>
    </subcellularLocation>
</comment>
<sequence>MPLIQSFKDTRVNDHANSHLVTVKIPLQKDEKANLDSSFTSGNNTISSVRDSEDDYYTKKIAAEGGTLLRSPSSNSTIPRSIAWRVLENSTVLELDPIDLNLTQNHQLRKIRFQIPAEILKNCITVSEDSSSENIVIDFLSKTSHVYTIYFNPSEFLESAKQSMSDVGHSLTEENAYKWRKVQYPYHFDFNRPHLLHNASMNVLVVSTLDGSLVKLTRRSPLDDMTSEVFNDPSKKSGLLNYFSWSHSETVPGWGNLAYRAAVAMVSIPNINAIAVLTINRMIQIWSLNSLSLLGEHELKSPKDLPERERIFIGPTPMKLLATPAFKKSYEDAGYIYLGVYMPLGDGIFKIFKLHLKSQRPILEELGNEYELIPKVPDSYSTWVVNGFTIFDNTETSPELQISIMWKSNTSSAFYQATLPNSSQQEVNWFVDCSTRDSSAMLTSSIYHSNQVEYYVEKIFGFVTYSKNVVETALDIYEGHYAFSSFPEPNSPSLKDRAEAIIGATINPTEELSKSSPEHQNLQKELVKQWNTLDVLCEELQRSANEVLSTDWDPVLKLFWISRAGHSSIIRPALPLELAYANRTNDPSNIVRTIVTGSLRPLKPTDSIDILVLLETFSNLRASLSPNHVNEIYNALRTEYFSHTSDHSTRLTELYNKYLSRHLSQSSLYALEESLSKVGDLYTELLMLYVLINPRFKSENRDVFLTTTGGLFVSQVFYNYILLSRSIILDILIAIIATIPSKTVLIKNNIKVYVRFIELLKSFDAISEFSKIDIEDDTEDDTKDEIPVSELPVSSSSKQLTSFEELTIQYPFSTSVDVKGLKPVIFQILGQWKLSPDNEFITPYKFIVELIRHGPLETAQKLARYFPSDDAFSQFINANIELRAQDGEKTQKYFGLAAFGLAKGKLSAEKLELVSLLSSKSLFTSEAFGNGKAKFLLAASKAALEYNLNDTALALAKEAQASLEAEKPDIDVYDHMFNIAIKLSQFKDAETAVAEIEKVDSQRLKELSKDEQLVASQQRSLVTPYLETLASWLVRAGKLSVLETLDLSKEATGTITDFLFKQAEISLTRALLGEGSKDNDNEESNPFLYYNVLYSWNIHYDDFRGAASALYLKIQHLETLNTELSSILDEILVTYLILINALRCMPKKDGWLVTKQASRSGGNSDKIRLQQVVLSLDELQGMYHKYVGRKDMLLVQEFSSKLVLN</sequence>
<dbReference type="EMBL" id="CCBN010000005">
    <property type="protein sequence ID" value="CDO53756.1"/>
    <property type="molecule type" value="Genomic_DNA"/>
</dbReference>
<dbReference type="InterPro" id="IPR056548">
    <property type="entry name" value="HEAT_Nup120"/>
</dbReference>
<keyword evidence="3" id="KW-0539">Nucleus</keyword>
<dbReference type="Pfam" id="PF23300">
    <property type="entry name" value="HEAT_Nup120"/>
    <property type="match status" value="1"/>
</dbReference>
<proteinExistence type="predicted"/>
<evidence type="ECO:0000259" key="4">
    <source>
        <dbReference type="Pfam" id="PF11715"/>
    </source>
</evidence>
<evidence type="ECO:0000259" key="5">
    <source>
        <dbReference type="Pfam" id="PF23300"/>
    </source>
</evidence>
<organism evidence="6 7">
    <name type="scientific">Geotrichum candidum</name>
    <name type="common">Oospora lactis</name>
    <name type="synonym">Dipodascus geotrichum</name>
    <dbReference type="NCBI Taxonomy" id="1173061"/>
    <lineage>
        <taxon>Eukaryota</taxon>
        <taxon>Fungi</taxon>
        <taxon>Dikarya</taxon>
        <taxon>Ascomycota</taxon>
        <taxon>Saccharomycotina</taxon>
        <taxon>Dipodascomycetes</taxon>
        <taxon>Dipodascales</taxon>
        <taxon>Dipodascaceae</taxon>
        <taxon>Geotrichum</taxon>
    </lineage>
</organism>